<gene>
    <name evidence="2" type="ORF">SAMN02745355_0019</name>
</gene>
<reference evidence="2 3" key="1">
    <citation type="submission" date="2017-04" db="EMBL/GenBank/DDBJ databases">
        <authorList>
            <person name="Varghese N."/>
            <person name="Submissions S."/>
        </authorList>
    </citation>
    <scope>NUCLEOTIDE SEQUENCE [LARGE SCALE GENOMIC DNA]</scope>
    <source>
        <strain evidence="2 3">DSM 9789</strain>
    </source>
</reference>
<proteinExistence type="predicted"/>
<dbReference type="Gene3D" id="3.40.630.30">
    <property type="match status" value="1"/>
</dbReference>
<keyword evidence="3" id="KW-1185">Reference proteome</keyword>
<dbReference type="EMBL" id="FWYE01000001">
    <property type="protein sequence ID" value="SMD30158.1"/>
    <property type="molecule type" value="Genomic_DNA"/>
</dbReference>
<dbReference type="PANTHER" id="PTHR43259">
    <property type="entry name" value="SPT10P"/>
    <property type="match status" value="1"/>
</dbReference>
<keyword evidence="2" id="KW-0808">Transferase</keyword>
<dbReference type="InterPro" id="IPR000182">
    <property type="entry name" value="GNAT_dom"/>
</dbReference>
<evidence type="ECO:0000313" key="3">
    <source>
        <dbReference type="Proteomes" id="UP000192315"/>
    </source>
</evidence>
<dbReference type="Pfam" id="PF00583">
    <property type="entry name" value="Acetyltransf_1"/>
    <property type="match status" value="1"/>
</dbReference>
<organism evidence="2 3">
    <name type="scientific">Picrophilus torridus (strain ATCC 700027 / DSM 9790 / JCM 10055 / NBRC 100828 / KAW 2/3)</name>
    <dbReference type="NCBI Taxonomy" id="1122961"/>
    <lineage>
        <taxon>Archaea</taxon>
        <taxon>Methanobacteriati</taxon>
        <taxon>Thermoplasmatota</taxon>
        <taxon>Thermoplasmata</taxon>
        <taxon>Thermoplasmatales</taxon>
        <taxon>Picrophilaceae</taxon>
        <taxon>Picrophilus</taxon>
    </lineage>
</organism>
<accession>A0A8G2FVD2</accession>
<dbReference type="PROSITE" id="PS51186">
    <property type="entry name" value="GNAT"/>
    <property type="match status" value="1"/>
</dbReference>
<dbReference type="RefSeq" id="WP_084272222.1">
    <property type="nucleotide sequence ID" value="NZ_FWYE01000001.1"/>
</dbReference>
<dbReference type="Proteomes" id="UP000192315">
    <property type="component" value="Unassembled WGS sequence"/>
</dbReference>
<feature type="domain" description="N-acetyltransferase" evidence="1">
    <location>
        <begin position="144"/>
        <end position="295"/>
    </location>
</feature>
<dbReference type="SUPFAM" id="SSF55729">
    <property type="entry name" value="Acyl-CoA N-acyltransferases (Nat)"/>
    <property type="match status" value="1"/>
</dbReference>
<dbReference type="InterPro" id="IPR016181">
    <property type="entry name" value="Acyl_CoA_acyltransferase"/>
</dbReference>
<name>A0A8G2FVD2_PICTO</name>
<evidence type="ECO:0000259" key="1">
    <source>
        <dbReference type="PROSITE" id="PS51186"/>
    </source>
</evidence>
<dbReference type="AlphaFoldDB" id="A0A8G2FVD2"/>
<evidence type="ECO:0000313" key="2">
    <source>
        <dbReference type="EMBL" id="SMD30158.1"/>
    </source>
</evidence>
<dbReference type="GO" id="GO:0016747">
    <property type="term" value="F:acyltransferase activity, transferring groups other than amino-acyl groups"/>
    <property type="evidence" value="ECO:0007669"/>
    <property type="project" value="InterPro"/>
</dbReference>
<sequence length="295" mass="34076">MSDIRWDLVLKPEIEYLSNLYRDIDIKKEFVPVIEMLNRNIIKSRIIVNGNKLIAYAYAIESKTLLDTIYADAGFIDKNDINDIRLDYIFNWIDAISGNRKVLMNRIYNSSDGLEDYLIRHGYKKAVRYRLVSSINNSNSVCSNEFLTLGNIDYDQFSDAEYKAYVDGPDGFLFSKIPSCRHNATREMFNGKYGDIINKASFLMVGSEIDAAVIASRKDDESAFIDTIFVKKDLRSKGLGRKLMECSMMALKSLNYDKIYLYVNSENTAALNLYRSLGFIKDDYPEDIIYYKIKY</sequence>
<protein>
    <submittedName>
        <fullName evidence="2">Acetyltransferase (GNAT) family protein</fullName>
    </submittedName>
</protein>
<dbReference type="PANTHER" id="PTHR43259:SF1">
    <property type="entry name" value="N-ACETYLTRANSFERASE DOMAIN-CONTAINING PROTEIN"/>
    <property type="match status" value="1"/>
</dbReference>
<comment type="caution">
    <text evidence="2">The sequence shown here is derived from an EMBL/GenBank/DDBJ whole genome shotgun (WGS) entry which is preliminary data.</text>
</comment>
<dbReference type="CDD" id="cd04301">
    <property type="entry name" value="NAT_SF"/>
    <property type="match status" value="1"/>
</dbReference>
<dbReference type="InterPro" id="IPR052829">
    <property type="entry name" value="N-acetyltransferase_domain"/>
</dbReference>